<reference evidence="10 11" key="1">
    <citation type="submission" date="2021-05" db="EMBL/GenBank/DDBJ databases">
        <title>Culturable bacteria isolated from Daya Bay.</title>
        <authorList>
            <person name="Zheng W."/>
            <person name="Yu S."/>
            <person name="Huang Y."/>
        </authorList>
    </citation>
    <scope>NUCLEOTIDE SEQUENCE [LARGE SCALE GENOMIC DNA]</scope>
    <source>
        <strain evidence="10 11">DP4N28-5</strain>
    </source>
</reference>
<dbReference type="GO" id="GO:0005524">
    <property type="term" value="F:ATP binding"/>
    <property type="evidence" value="ECO:0007669"/>
    <property type="project" value="UniProtKB-KW"/>
</dbReference>
<evidence type="ECO:0000256" key="1">
    <source>
        <dbReference type="ARBA" id="ARBA00007352"/>
    </source>
</evidence>
<dbReference type="EMBL" id="JAHUZE010000002">
    <property type="protein sequence ID" value="MBV7379000.1"/>
    <property type="molecule type" value="Genomic_DNA"/>
</dbReference>
<dbReference type="InterPro" id="IPR000808">
    <property type="entry name" value="Mrp-like_CS"/>
</dbReference>
<keyword evidence="5 8" id="KW-0067">ATP-binding</keyword>
<keyword evidence="11" id="KW-1185">Reference proteome</keyword>
<evidence type="ECO:0000313" key="11">
    <source>
        <dbReference type="Proteomes" id="UP000756530"/>
    </source>
</evidence>
<dbReference type="InterPro" id="IPR002744">
    <property type="entry name" value="MIP18-like"/>
</dbReference>
<dbReference type="RefSeq" id="WP_218392162.1">
    <property type="nucleotide sequence ID" value="NZ_JAHUZE010000002.1"/>
</dbReference>
<feature type="domain" description="MIP18 family-like" evidence="9">
    <location>
        <begin position="5"/>
        <end position="76"/>
    </location>
</feature>
<evidence type="ECO:0000256" key="2">
    <source>
        <dbReference type="ARBA" id="ARBA00008205"/>
    </source>
</evidence>
<evidence type="ECO:0000256" key="6">
    <source>
        <dbReference type="ARBA" id="ARBA00023004"/>
    </source>
</evidence>
<sequence length="359" mass="36831">MSLTRDRILSVLSSVALPDNGDLASRDMIRALTVDGGNVSFVIEAPSPEVAAGLEPQRKAAEAAVAALDGVEKVTVILTAHGASKPAPQKPAPNLRVGGHPTPQAGPQKIAGVDRVIAIASGKGGVGKSTVSSNLAVALAASGRKVGLLDADILGPSQALMMGVTEKPTSSDGKQLDPVKAHGVEIMSVGAIVDPDQAVVWRGPMLMGTLQQFAFQVNWGDLDVLIVDLPPGTGDVQLTLSQKVEMTGALVVSTPQDVALLDARKAVDMFHKVNIPVLGMIENMSSYICPNCGHEAHLFGEGGVAKEAEKIGAPLLAQLPLSLDVRLAGDAGKPVALTDSATGEAYRALAADLVARGIA</sequence>
<evidence type="ECO:0000256" key="4">
    <source>
        <dbReference type="ARBA" id="ARBA00022741"/>
    </source>
</evidence>
<keyword evidence="3 8" id="KW-0479">Metal-binding</keyword>
<keyword evidence="7 8" id="KW-0411">Iron-sulfur</keyword>
<accession>A0ABS6T187</accession>
<keyword evidence="6 8" id="KW-0408">Iron</keyword>
<dbReference type="CDD" id="cd02037">
    <property type="entry name" value="Mrp_NBP35"/>
    <property type="match status" value="1"/>
</dbReference>
<dbReference type="PANTHER" id="PTHR42961">
    <property type="entry name" value="IRON-SULFUR PROTEIN NUBPL"/>
    <property type="match status" value="1"/>
</dbReference>
<dbReference type="HAMAP" id="MF_02040">
    <property type="entry name" value="Mrp_NBP35"/>
    <property type="match status" value="1"/>
</dbReference>
<dbReference type="Pfam" id="PF10609">
    <property type="entry name" value="ParA"/>
    <property type="match status" value="1"/>
</dbReference>
<dbReference type="Pfam" id="PF01883">
    <property type="entry name" value="FeS_assembly_P"/>
    <property type="match status" value="1"/>
</dbReference>
<comment type="similarity">
    <text evidence="1">In the N-terminal section; belongs to the MIP18 family.</text>
</comment>
<dbReference type="InterPro" id="IPR033756">
    <property type="entry name" value="YlxH/NBP35"/>
</dbReference>
<evidence type="ECO:0000313" key="10">
    <source>
        <dbReference type="EMBL" id="MBV7379000.1"/>
    </source>
</evidence>
<evidence type="ECO:0000259" key="9">
    <source>
        <dbReference type="Pfam" id="PF01883"/>
    </source>
</evidence>
<comment type="function">
    <text evidence="8">Binds and transfers iron-sulfur (Fe-S) clusters to target apoproteins. Can hydrolyze ATP.</text>
</comment>
<gene>
    <name evidence="10" type="ORF">KJP28_08675</name>
</gene>
<dbReference type="PANTHER" id="PTHR42961:SF2">
    <property type="entry name" value="IRON-SULFUR PROTEIN NUBPL"/>
    <property type="match status" value="1"/>
</dbReference>
<dbReference type="InterPro" id="IPR044304">
    <property type="entry name" value="NUBPL-like"/>
</dbReference>
<comment type="subunit">
    <text evidence="8">Homodimer.</text>
</comment>
<dbReference type="PROSITE" id="PS01215">
    <property type="entry name" value="MRP"/>
    <property type="match status" value="1"/>
</dbReference>
<keyword evidence="8" id="KW-0378">Hydrolase</keyword>
<protein>
    <recommendedName>
        <fullName evidence="8">Iron-sulfur cluster carrier protein</fullName>
    </recommendedName>
</protein>
<dbReference type="Proteomes" id="UP000756530">
    <property type="component" value="Unassembled WGS sequence"/>
</dbReference>
<evidence type="ECO:0000256" key="3">
    <source>
        <dbReference type="ARBA" id="ARBA00022723"/>
    </source>
</evidence>
<feature type="binding site" evidence="8">
    <location>
        <begin position="122"/>
        <end position="129"/>
    </location>
    <ligand>
        <name>ATP</name>
        <dbReference type="ChEBI" id="CHEBI:30616"/>
    </ligand>
</feature>
<comment type="similarity">
    <text evidence="8">Belongs to the Mrp/NBP35 ATP-binding proteins family.</text>
</comment>
<evidence type="ECO:0000256" key="8">
    <source>
        <dbReference type="HAMAP-Rule" id="MF_02040"/>
    </source>
</evidence>
<comment type="caution">
    <text evidence="10">The sequence shown here is derived from an EMBL/GenBank/DDBJ whole genome shotgun (WGS) entry which is preliminary data.</text>
</comment>
<evidence type="ECO:0000256" key="5">
    <source>
        <dbReference type="ARBA" id="ARBA00022840"/>
    </source>
</evidence>
<keyword evidence="4 8" id="KW-0547">Nucleotide-binding</keyword>
<proteinExistence type="inferred from homology"/>
<dbReference type="InterPro" id="IPR019591">
    <property type="entry name" value="Mrp/NBP35_ATP-bd"/>
</dbReference>
<evidence type="ECO:0000256" key="7">
    <source>
        <dbReference type="ARBA" id="ARBA00023014"/>
    </source>
</evidence>
<name>A0ABS6T187_9RHOB</name>
<organism evidence="10 11">
    <name type="scientific">Maritimibacter dapengensis</name>
    <dbReference type="NCBI Taxonomy" id="2836868"/>
    <lineage>
        <taxon>Bacteria</taxon>
        <taxon>Pseudomonadati</taxon>
        <taxon>Pseudomonadota</taxon>
        <taxon>Alphaproteobacteria</taxon>
        <taxon>Rhodobacterales</taxon>
        <taxon>Roseobacteraceae</taxon>
        <taxon>Maritimibacter</taxon>
    </lineage>
</organism>
<comment type="similarity">
    <text evidence="2">In the C-terminal section; belongs to the Mrp/NBP35 ATP-binding proteins family.</text>
</comment>